<protein>
    <recommendedName>
        <fullName evidence="10">UDP-N-acetylglucosamine--N-acetylmuramyl-(pentapeptide) pyrophosphoryl-undecaprenol N-acetylglucosamine transferase</fullName>
        <ecNumber evidence="10">2.4.1.227</ecNumber>
    </recommendedName>
    <alternativeName>
        <fullName evidence="10">Undecaprenyl-PP-MurNAc-pentapeptide-UDPGlcNAc GlcNAc transferase</fullName>
    </alternativeName>
</protein>
<feature type="binding site" evidence="10">
    <location>
        <position position="298"/>
    </location>
    <ligand>
        <name>UDP-N-acetyl-alpha-D-glucosamine</name>
        <dbReference type="ChEBI" id="CHEBI:57705"/>
    </ligand>
</feature>
<keyword evidence="6 10" id="KW-0573">Peptidoglycan synthesis</keyword>
<evidence type="ECO:0000256" key="9">
    <source>
        <dbReference type="ARBA" id="ARBA00023316"/>
    </source>
</evidence>
<dbReference type="GO" id="GO:0009252">
    <property type="term" value="P:peptidoglycan biosynthetic process"/>
    <property type="evidence" value="ECO:0007669"/>
    <property type="project" value="UniProtKB-UniRule"/>
</dbReference>
<dbReference type="PANTHER" id="PTHR21015:SF22">
    <property type="entry name" value="GLYCOSYLTRANSFERASE"/>
    <property type="match status" value="1"/>
</dbReference>
<dbReference type="GO" id="GO:0005975">
    <property type="term" value="P:carbohydrate metabolic process"/>
    <property type="evidence" value="ECO:0007669"/>
    <property type="project" value="InterPro"/>
</dbReference>
<proteinExistence type="inferred from homology"/>
<evidence type="ECO:0000256" key="3">
    <source>
        <dbReference type="ARBA" id="ARBA00022676"/>
    </source>
</evidence>
<evidence type="ECO:0000259" key="13">
    <source>
        <dbReference type="Pfam" id="PF04101"/>
    </source>
</evidence>
<reference evidence="15" key="1">
    <citation type="submission" date="2017-09" db="EMBL/GenBank/DDBJ databases">
        <title>Depth-based differentiation of microbial function through sediment-hosted aquifers and enrichment of novel symbionts in the deep terrestrial subsurface.</title>
        <authorList>
            <person name="Probst A.J."/>
            <person name="Ladd B."/>
            <person name="Jarett J.K."/>
            <person name="Geller-Mcgrath D.E."/>
            <person name="Sieber C.M.K."/>
            <person name="Emerson J.B."/>
            <person name="Anantharaman K."/>
            <person name="Thomas B.C."/>
            <person name="Malmstrom R."/>
            <person name="Stieglmeier M."/>
            <person name="Klingl A."/>
            <person name="Woyke T."/>
            <person name="Ryan C.M."/>
            <person name="Banfield J.F."/>
        </authorList>
    </citation>
    <scope>NUCLEOTIDE SEQUENCE [LARGE SCALE GENOMIC DNA]</scope>
</reference>
<feature type="coiled-coil region" evidence="11">
    <location>
        <begin position="328"/>
        <end position="355"/>
    </location>
</feature>
<comment type="subcellular location">
    <subcellularLocation>
        <location evidence="10">Cell membrane</location>
        <topology evidence="10">Peripheral membrane protein</topology>
        <orientation evidence="10">Cytoplasmic side</orientation>
    </subcellularLocation>
</comment>
<dbReference type="GO" id="GO:0051991">
    <property type="term" value="F:UDP-N-acetyl-D-glucosamine:N-acetylmuramoyl-L-alanyl-D-glutamyl-meso-2,6-diaminopimelyl-D-alanyl-D-alanine-diphosphoundecaprenol 4-beta-N-acetylglucosaminlytransferase activity"/>
    <property type="evidence" value="ECO:0007669"/>
    <property type="project" value="RHEA"/>
</dbReference>
<dbReference type="UniPathway" id="UPA00219"/>
<name>A0A2H0WQQ2_9BACT</name>
<comment type="caution">
    <text evidence="10">Lacks conserved residue(s) required for the propagation of feature annotation.</text>
</comment>
<dbReference type="AlphaFoldDB" id="A0A2H0WQQ2"/>
<keyword evidence="5 10" id="KW-0133">Cell shape</keyword>
<evidence type="ECO:0000256" key="8">
    <source>
        <dbReference type="ARBA" id="ARBA00023306"/>
    </source>
</evidence>
<evidence type="ECO:0000256" key="5">
    <source>
        <dbReference type="ARBA" id="ARBA00022960"/>
    </source>
</evidence>
<comment type="catalytic activity">
    <reaction evidence="10">
        <text>di-trans,octa-cis-undecaprenyl diphospho-N-acetyl-alpha-D-muramoyl-L-alanyl-D-glutamyl-meso-2,6-diaminopimeloyl-D-alanyl-D-alanine + UDP-N-acetyl-alpha-D-glucosamine = di-trans,octa-cis-undecaprenyl diphospho-[N-acetyl-alpha-D-glucosaminyl-(1-&gt;4)]-N-acetyl-alpha-D-muramoyl-L-alanyl-D-glutamyl-meso-2,6-diaminopimeloyl-D-alanyl-D-alanine + UDP + H(+)</text>
        <dbReference type="Rhea" id="RHEA:31227"/>
        <dbReference type="ChEBI" id="CHEBI:15378"/>
        <dbReference type="ChEBI" id="CHEBI:57705"/>
        <dbReference type="ChEBI" id="CHEBI:58223"/>
        <dbReference type="ChEBI" id="CHEBI:61387"/>
        <dbReference type="ChEBI" id="CHEBI:61388"/>
        <dbReference type="EC" id="2.4.1.227"/>
    </reaction>
</comment>
<dbReference type="EMBL" id="PEZH01000047">
    <property type="protein sequence ID" value="PIS14983.1"/>
    <property type="molecule type" value="Genomic_DNA"/>
</dbReference>
<dbReference type="Proteomes" id="UP000231282">
    <property type="component" value="Unassembled WGS sequence"/>
</dbReference>
<dbReference type="Pfam" id="PF03033">
    <property type="entry name" value="Glyco_transf_28"/>
    <property type="match status" value="1"/>
</dbReference>
<dbReference type="GO" id="GO:0071555">
    <property type="term" value="P:cell wall organization"/>
    <property type="evidence" value="ECO:0007669"/>
    <property type="project" value="UniProtKB-KW"/>
</dbReference>
<dbReference type="PANTHER" id="PTHR21015">
    <property type="entry name" value="UDP-N-ACETYLGLUCOSAMINE--N-ACETYLMURAMYL-(PENTAPEPTIDE) PYROPHOSPHORYL-UNDECAPRENOL N-ACETYLGLUCOSAMINE TRANSFERASE 1"/>
    <property type="match status" value="1"/>
</dbReference>
<accession>A0A2H0WQQ2</accession>
<keyword evidence="8 10" id="KW-0131">Cell cycle</keyword>
<dbReference type="InterPro" id="IPR004276">
    <property type="entry name" value="GlycoTrans_28_N"/>
</dbReference>
<organism evidence="14 15">
    <name type="scientific">Candidatus Shapirobacteria bacterium CG09_land_8_20_14_0_10_38_17</name>
    <dbReference type="NCBI Taxonomy" id="1974884"/>
    <lineage>
        <taxon>Bacteria</taxon>
        <taxon>Candidatus Shapironibacteriota</taxon>
    </lineage>
</organism>
<evidence type="ECO:0000256" key="6">
    <source>
        <dbReference type="ARBA" id="ARBA00022984"/>
    </source>
</evidence>
<keyword evidence="7 10" id="KW-0472">Membrane</keyword>
<evidence type="ECO:0000256" key="2">
    <source>
        <dbReference type="ARBA" id="ARBA00022618"/>
    </source>
</evidence>
<feature type="domain" description="Glycosyltransferase family 28 N-terminal" evidence="12">
    <location>
        <begin position="7"/>
        <end position="147"/>
    </location>
</feature>
<evidence type="ECO:0000256" key="4">
    <source>
        <dbReference type="ARBA" id="ARBA00022679"/>
    </source>
</evidence>
<dbReference type="HAMAP" id="MF_00033">
    <property type="entry name" value="MurG"/>
    <property type="match status" value="1"/>
</dbReference>
<comment type="caution">
    <text evidence="14">The sequence shown here is derived from an EMBL/GenBank/DDBJ whole genome shotgun (WGS) entry which is preliminary data.</text>
</comment>
<dbReference type="GO" id="GO:0008360">
    <property type="term" value="P:regulation of cell shape"/>
    <property type="evidence" value="ECO:0007669"/>
    <property type="project" value="UniProtKB-KW"/>
</dbReference>
<keyword evidence="11" id="KW-0175">Coiled coil</keyword>
<dbReference type="Pfam" id="PF04101">
    <property type="entry name" value="Glyco_tran_28_C"/>
    <property type="match status" value="1"/>
</dbReference>
<feature type="domain" description="Glycosyl transferase family 28 C-terminal" evidence="13">
    <location>
        <begin position="188"/>
        <end position="347"/>
    </location>
</feature>
<evidence type="ECO:0000313" key="15">
    <source>
        <dbReference type="Proteomes" id="UP000231282"/>
    </source>
</evidence>
<comment type="pathway">
    <text evidence="10">Cell wall biogenesis; peptidoglycan biosynthesis.</text>
</comment>
<dbReference type="GO" id="GO:0005886">
    <property type="term" value="C:plasma membrane"/>
    <property type="evidence" value="ECO:0007669"/>
    <property type="project" value="UniProtKB-SubCell"/>
</dbReference>
<dbReference type="CDD" id="cd03785">
    <property type="entry name" value="GT28_MurG"/>
    <property type="match status" value="1"/>
</dbReference>
<evidence type="ECO:0000313" key="14">
    <source>
        <dbReference type="EMBL" id="PIS14983.1"/>
    </source>
</evidence>
<dbReference type="SUPFAM" id="SSF53756">
    <property type="entry name" value="UDP-Glycosyltransferase/glycogen phosphorylase"/>
    <property type="match status" value="1"/>
</dbReference>
<keyword evidence="1 10" id="KW-1003">Cell membrane</keyword>
<sequence length="367" mass="41047">MKRIIITGAHLTPALAIISELKERGNWQIYYLGRKYTLEGDKTPSAESQVLPQVGIKFIPIPAGRLQRKFTRWTIPSLIRIPLGVIHSFWHLLKIRPDLVCSFGGYVSVPIVFAAWLLGIPSLTHEQTVVVGLANKINALFANKVAISFSDSAQFFPKKKVILTGNPLRQEIFKIGKPLFSLPKNRKTIYITGGSQGASVINQAVLEALPELIKNYNIIHQCGNKEFPKIARKRKSLPVKWQQYYFLTGYVDPKDIGWVFKNAHLVISRGGANTILELAALGKPAIIIPIPWATHNEQMKNAKFLSDKGLAEILGQSKLNGQTLTQKIQKMNAHLNNYQKAGEKIKKEINRQSSQSLVNALYDLLPS</sequence>
<evidence type="ECO:0000256" key="10">
    <source>
        <dbReference type="HAMAP-Rule" id="MF_00033"/>
    </source>
</evidence>
<feature type="binding site" evidence="10">
    <location>
        <position position="169"/>
    </location>
    <ligand>
        <name>UDP-N-acetyl-alpha-D-glucosamine</name>
        <dbReference type="ChEBI" id="CHEBI:57705"/>
    </ligand>
</feature>
<keyword evidence="3 10" id="KW-0328">Glycosyltransferase</keyword>
<feature type="binding site" evidence="10">
    <location>
        <position position="195"/>
    </location>
    <ligand>
        <name>UDP-N-acetyl-alpha-D-glucosamine</name>
        <dbReference type="ChEBI" id="CHEBI:57705"/>
    </ligand>
</feature>
<dbReference type="Gene3D" id="3.40.50.2000">
    <property type="entry name" value="Glycogen Phosphorylase B"/>
    <property type="match status" value="2"/>
</dbReference>
<dbReference type="EC" id="2.4.1.227" evidence="10"/>
<dbReference type="GO" id="GO:0051301">
    <property type="term" value="P:cell division"/>
    <property type="evidence" value="ECO:0007669"/>
    <property type="project" value="UniProtKB-KW"/>
</dbReference>
<evidence type="ECO:0000256" key="7">
    <source>
        <dbReference type="ARBA" id="ARBA00023136"/>
    </source>
</evidence>
<evidence type="ECO:0000259" key="12">
    <source>
        <dbReference type="Pfam" id="PF03033"/>
    </source>
</evidence>
<dbReference type="InterPro" id="IPR006009">
    <property type="entry name" value="GlcNAc_MurG"/>
</dbReference>
<evidence type="ECO:0000256" key="1">
    <source>
        <dbReference type="ARBA" id="ARBA00022475"/>
    </source>
</evidence>
<evidence type="ECO:0000256" key="11">
    <source>
        <dbReference type="SAM" id="Coils"/>
    </source>
</evidence>
<comment type="similarity">
    <text evidence="10">Belongs to the glycosyltransferase 28 family. MurG subfamily.</text>
</comment>
<dbReference type="GO" id="GO:0050511">
    <property type="term" value="F:undecaprenyldiphospho-muramoylpentapeptide beta-N-acetylglucosaminyltransferase activity"/>
    <property type="evidence" value="ECO:0007669"/>
    <property type="project" value="UniProtKB-UniRule"/>
</dbReference>
<gene>
    <name evidence="10 14" type="primary">murG</name>
    <name evidence="14" type="ORF">COT63_02365</name>
</gene>
<comment type="function">
    <text evidence="10">Cell wall formation. Catalyzes the transfer of a GlcNAc subunit on undecaprenyl-pyrophosphoryl-MurNAc-pentapeptide (lipid intermediate I) to form undecaprenyl-pyrophosphoryl-MurNAc-(pentapeptide)GlcNAc (lipid intermediate II).</text>
</comment>
<keyword evidence="4 10" id="KW-0808">Transferase</keyword>
<dbReference type="InterPro" id="IPR007235">
    <property type="entry name" value="Glyco_trans_28_C"/>
</dbReference>
<keyword evidence="9 10" id="KW-0961">Cell wall biogenesis/degradation</keyword>
<keyword evidence="2 10" id="KW-0132">Cell division</keyword>
<dbReference type="NCBIfam" id="TIGR01133">
    <property type="entry name" value="murG"/>
    <property type="match status" value="1"/>
</dbReference>